<dbReference type="Proteomes" id="UP000584670">
    <property type="component" value="Unassembled WGS sequence"/>
</dbReference>
<keyword evidence="4" id="KW-1185">Reference proteome</keyword>
<evidence type="ECO:0000256" key="1">
    <source>
        <dbReference type="SAM" id="MobiDB-lite"/>
    </source>
</evidence>
<organism evidence="3 4">
    <name type="scientific">Streptomyces cupreus</name>
    <dbReference type="NCBI Taxonomy" id="2759956"/>
    <lineage>
        <taxon>Bacteria</taxon>
        <taxon>Bacillati</taxon>
        <taxon>Actinomycetota</taxon>
        <taxon>Actinomycetes</taxon>
        <taxon>Kitasatosporales</taxon>
        <taxon>Streptomycetaceae</taxon>
        <taxon>Streptomyces</taxon>
    </lineage>
</organism>
<evidence type="ECO:0000313" key="4">
    <source>
        <dbReference type="Proteomes" id="UP000584670"/>
    </source>
</evidence>
<reference evidence="3 4" key="1">
    <citation type="submission" date="2020-08" db="EMBL/GenBank/DDBJ databases">
        <title>Streptomyces sp. PSKA01 genome sequencing and assembly.</title>
        <authorList>
            <person name="Mandal S."/>
            <person name="Maiti P.K."/>
            <person name="Das P."/>
        </authorList>
    </citation>
    <scope>NUCLEOTIDE SEQUENCE [LARGE SCALE GENOMIC DNA]</scope>
    <source>
        <strain evidence="3 4">PSKA01</strain>
    </source>
</reference>
<name>A0A7X1JDA2_9ACTN</name>
<accession>A0A7X1JDA2</accession>
<feature type="region of interest" description="Disordered" evidence="1">
    <location>
        <begin position="178"/>
        <end position="197"/>
    </location>
</feature>
<protein>
    <recommendedName>
        <fullName evidence="2">DNA-binding phage zinc finger domain-containing protein</fullName>
    </recommendedName>
</protein>
<dbReference type="Pfam" id="PF24623">
    <property type="entry name" value="Phage_zn_bind_8"/>
    <property type="match status" value="2"/>
</dbReference>
<evidence type="ECO:0000313" key="3">
    <source>
        <dbReference type="EMBL" id="MBC2907697.1"/>
    </source>
</evidence>
<feature type="domain" description="DNA-binding phage zinc finger" evidence="2">
    <location>
        <begin position="403"/>
        <end position="443"/>
    </location>
</feature>
<comment type="caution">
    <text evidence="3">The sequence shown here is derived from an EMBL/GenBank/DDBJ whole genome shotgun (WGS) entry which is preliminary data.</text>
</comment>
<sequence>MLGGCGGRLTTKLYTDRACHFAHHPDPDGLPHECRRRSRGVASADHLYVKSAAAAWLRGRGEQARFDFTRPGGAPVGSVVDIQFQGRGLRVHLDGAVAPVWDDGSEPVLGVSVPVDRDTLIERWYVHRIRLDSEGTARRVKIGTEAFARPTEWFDLGQCAMMERGLSTPAVERIIQSHRTPPPSRWSPGKAKKVPAPDARAQGLLRQLVYARRIESVVMVAQVCGEIADLTGVSPEMQVQLEAAVRNARVWLEGQAEVRRKLFARLEEAVAERRAGRVRRLLIRVNAAASHDRTEAEGAIVARASDYFDALDCDTRQAVEAEAATERAAAEAAGRVRTLLKGLRRHDAYAHELRDQVKELLQAATLAGDHVTAGQARDVALWKERFASSRSLPPYPLYSRVARRYWIARSCPRCHAEQGKDCVLVEGTDAGKIRKHPHDERLQPILDERKAKQKQTPRAWRVYEVTCPDCGKGYNSPCQSPAGPHRSRVELAKEYSRLGKLPPKR</sequence>
<dbReference type="EMBL" id="JACMSF010000087">
    <property type="protein sequence ID" value="MBC2907697.1"/>
    <property type="molecule type" value="Genomic_DNA"/>
</dbReference>
<dbReference type="InterPro" id="IPR056911">
    <property type="entry name" value="Phage_Znf_bind_put"/>
</dbReference>
<evidence type="ECO:0000259" key="2">
    <source>
        <dbReference type="Pfam" id="PF24623"/>
    </source>
</evidence>
<proteinExistence type="predicted"/>
<feature type="domain" description="DNA-binding phage zinc finger" evidence="2">
    <location>
        <begin position="459"/>
        <end position="493"/>
    </location>
</feature>
<dbReference type="AlphaFoldDB" id="A0A7X1JDA2"/>
<gene>
    <name evidence="3" type="ORF">H4N64_40575</name>
</gene>